<dbReference type="EMBL" id="JBHSPA010000013">
    <property type="protein sequence ID" value="MFC5824204.1"/>
    <property type="molecule type" value="Genomic_DNA"/>
</dbReference>
<dbReference type="Proteomes" id="UP001596058">
    <property type="component" value="Unassembled WGS sequence"/>
</dbReference>
<evidence type="ECO:0000256" key="1">
    <source>
        <dbReference type="SAM" id="SignalP"/>
    </source>
</evidence>
<feature type="chain" id="PRO_5046832286" evidence="1">
    <location>
        <begin position="31"/>
        <end position="137"/>
    </location>
</feature>
<evidence type="ECO:0000313" key="3">
    <source>
        <dbReference type="Proteomes" id="UP001596058"/>
    </source>
</evidence>
<proteinExistence type="predicted"/>
<protein>
    <submittedName>
        <fullName evidence="2">Uncharacterized protein</fullName>
    </submittedName>
</protein>
<keyword evidence="3" id="KW-1185">Reference proteome</keyword>
<dbReference type="RefSeq" id="WP_379513733.1">
    <property type="nucleotide sequence ID" value="NZ_JBHSPA010000013.1"/>
</dbReference>
<organism evidence="2 3">
    <name type="scientific">Nonomuraea insulae</name>
    <dbReference type="NCBI Taxonomy" id="1616787"/>
    <lineage>
        <taxon>Bacteria</taxon>
        <taxon>Bacillati</taxon>
        <taxon>Actinomycetota</taxon>
        <taxon>Actinomycetes</taxon>
        <taxon>Streptosporangiales</taxon>
        <taxon>Streptosporangiaceae</taxon>
        <taxon>Nonomuraea</taxon>
    </lineage>
</organism>
<evidence type="ECO:0000313" key="2">
    <source>
        <dbReference type="EMBL" id="MFC5824204.1"/>
    </source>
</evidence>
<comment type="caution">
    <text evidence="2">The sequence shown here is derived from an EMBL/GenBank/DDBJ whole genome shotgun (WGS) entry which is preliminary data.</text>
</comment>
<sequence length="137" mass="14512">MIIRSVRRLAAVTGACLLGVTLLTATPAHAGVLGDVRNDLPSSYTVKIGTFGGGTSTCKTWNAGSQRCYHWWLPSGRDDDGIRPGMDTDGFMVEQPVLVVLRTGVGIHVAAFSWTKISDLESVRCSLSPSASCVISS</sequence>
<accession>A0ABW1CGJ8</accession>
<gene>
    <name evidence="2" type="ORF">ACFPZ3_10115</name>
</gene>
<name>A0ABW1CGJ8_9ACTN</name>
<reference evidence="3" key="1">
    <citation type="journal article" date="2019" name="Int. J. Syst. Evol. Microbiol.">
        <title>The Global Catalogue of Microorganisms (GCM) 10K type strain sequencing project: providing services to taxonomists for standard genome sequencing and annotation.</title>
        <authorList>
            <consortium name="The Broad Institute Genomics Platform"/>
            <consortium name="The Broad Institute Genome Sequencing Center for Infectious Disease"/>
            <person name="Wu L."/>
            <person name="Ma J."/>
        </authorList>
    </citation>
    <scope>NUCLEOTIDE SEQUENCE [LARGE SCALE GENOMIC DNA]</scope>
    <source>
        <strain evidence="3">CCUG 53903</strain>
    </source>
</reference>
<feature type="signal peptide" evidence="1">
    <location>
        <begin position="1"/>
        <end position="30"/>
    </location>
</feature>
<keyword evidence="1" id="KW-0732">Signal</keyword>